<protein>
    <submittedName>
        <fullName evidence="2">Uncharacterized protein</fullName>
    </submittedName>
</protein>
<dbReference type="Proteomes" id="UP000199361">
    <property type="component" value="Unassembled WGS sequence"/>
</dbReference>
<dbReference type="AlphaFoldDB" id="A0A1I0K5I3"/>
<feature type="transmembrane region" description="Helical" evidence="1">
    <location>
        <begin position="136"/>
        <end position="157"/>
    </location>
</feature>
<feature type="transmembrane region" description="Helical" evidence="1">
    <location>
        <begin position="109"/>
        <end position="130"/>
    </location>
</feature>
<dbReference type="RefSeq" id="WP_091084309.1">
    <property type="nucleotide sequence ID" value="NZ_FOHX01000007.1"/>
</dbReference>
<evidence type="ECO:0000313" key="2">
    <source>
        <dbReference type="EMBL" id="SEU19008.1"/>
    </source>
</evidence>
<organism evidence="2 3">
    <name type="scientific">Nonomuraea wenchangensis</name>
    <dbReference type="NCBI Taxonomy" id="568860"/>
    <lineage>
        <taxon>Bacteria</taxon>
        <taxon>Bacillati</taxon>
        <taxon>Actinomycetota</taxon>
        <taxon>Actinomycetes</taxon>
        <taxon>Streptosporangiales</taxon>
        <taxon>Streptosporangiaceae</taxon>
        <taxon>Nonomuraea</taxon>
    </lineage>
</organism>
<keyword evidence="1" id="KW-0812">Transmembrane</keyword>
<accession>A0A1I0K5I3</accession>
<keyword evidence="1" id="KW-1133">Transmembrane helix</keyword>
<feature type="transmembrane region" description="Helical" evidence="1">
    <location>
        <begin position="162"/>
        <end position="179"/>
    </location>
</feature>
<reference evidence="2 3" key="1">
    <citation type="submission" date="2016-10" db="EMBL/GenBank/DDBJ databases">
        <authorList>
            <person name="de Groot N.N."/>
        </authorList>
    </citation>
    <scope>NUCLEOTIDE SEQUENCE [LARGE SCALE GENOMIC DNA]</scope>
    <source>
        <strain evidence="2 3">CGMCC 4.5598</strain>
    </source>
</reference>
<gene>
    <name evidence="2" type="ORF">SAMN05421811_10772</name>
</gene>
<dbReference type="OrthoDB" id="3240366at2"/>
<evidence type="ECO:0000313" key="3">
    <source>
        <dbReference type="Proteomes" id="UP000199361"/>
    </source>
</evidence>
<dbReference type="EMBL" id="FOHX01000007">
    <property type="protein sequence ID" value="SEU19008.1"/>
    <property type="molecule type" value="Genomic_DNA"/>
</dbReference>
<proteinExistence type="predicted"/>
<evidence type="ECO:0000256" key="1">
    <source>
        <dbReference type="SAM" id="Phobius"/>
    </source>
</evidence>
<sequence>MLEDDERPPSPEETLRVIEAQQAAAARHIYIDPLLLYLPWGVAWLIGFTALFLHIGLDGRSYAPISQGAAVSLLTAAQLVAGGVAAYGITRANRQVRGATRDRGSMYGWSWFAGIALTAVLDVRLGPLLPPAESQLLWGGSMLTIVTVLYMVGGAVWSSRQMFSVGVWTAAVNLLGILLGPGWHALLTAVLLGGGFIVAGLWWRRRS</sequence>
<keyword evidence="3" id="KW-1185">Reference proteome</keyword>
<keyword evidence="1" id="KW-0472">Membrane</keyword>
<feature type="transmembrane region" description="Helical" evidence="1">
    <location>
        <begin position="69"/>
        <end position="89"/>
    </location>
</feature>
<feature type="transmembrane region" description="Helical" evidence="1">
    <location>
        <begin position="34"/>
        <end position="57"/>
    </location>
</feature>
<dbReference type="STRING" id="568860.SAMN05421811_10772"/>
<feature type="transmembrane region" description="Helical" evidence="1">
    <location>
        <begin position="185"/>
        <end position="203"/>
    </location>
</feature>
<name>A0A1I0K5I3_9ACTN</name>